<gene>
    <name evidence="3" type="ORF">PVVCY_0800420</name>
</gene>
<dbReference type="RefSeq" id="XP_008625073.1">
    <property type="nucleotide sequence ID" value="XM_008626851.1"/>
</dbReference>
<evidence type="ECO:0008006" key="5">
    <source>
        <dbReference type="Google" id="ProtNLM"/>
    </source>
</evidence>
<feature type="transmembrane region" description="Helical" evidence="2">
    <location>
        <begin position="95"/>
        <end position="113"/>
    </location>
</feature>
<dbReference type="OrthoDB" id="373004at2759"/>
<dbReference type="AlphaFoldDB" id="A0A449BR46"/>
<evidence type="ECO:0000313" key="3">
    <source>
        <dbReference type="EMBL" id="VEV55883.1"/>
    </source>
</evidence>
<evidence type="ECO:0000256" key="2">
    <source>
        <dbReference type="SAM" id="Phobius"/>
    </source>
</evidence>
<keyword evidence="2" id="KW-0812">Transmembrane</keyword>
<evidence type="ECO:0000256" key="1">
    <source>
        <dbReference type="SAM" id="MobiDB-lite"/>
    </source>
</evidence>
<keyword evidence="2" id="KW-1133">Transmembrane helix</keyword>
<dbReference type="EMBL" id="LR215064">
    <property type="protein sequence ID" value="VEV55883.1"/>
    <property type="molecule type" value="Genomic_DNA"/>
</dbReference>
<accession>A0A449BR46</accession>
<protein>
    <recommendedName>
        <fullName evidence="5">Gametocyte-specific protein</fullName>
    </recommendedName>
</protein>
<dbReference type="GeneID" id="19961406"/>
<name>A0A449BR46_PLAVN</name>
<dbReference type="KEGG" id="pvv:PVVCY_0800420"/>
<feature type="region of interest" description="Disordered" evidence="1">
    <location>
        <begin position="149"/>
        <end position="169"/>
    </location>
</feature>
<organism evidence="3 4">
    <name type="scientific">Plasmodium vinckei vinckei</name>
    <dbReference type="NCBI Taxonomy" id="54757"/>
    <lineage>
        <taxon>Eukaryota</taxon>
        <taxon>Sar</taxon>
        <taxon>Alveolata</taxon>
        <taxon>Apicomplexa</taxon>
        <taxon>Aconoidasida</taxon>
        <taxon>Haemosporida</taxon>
        <taxon>Plasmodiidae</taxon>
        <taxon>Plasmodium</taxon>
        <taxon>Plasmodium (Vinckeia)</taxon>
    </lineage>
</organism>
<dbReference type="VEuPathDB" id="PlasmoDB:PVVCY_0800420"/>
<evidence type="ECO:0000313" key="4">
    <source>
        <dbReference type="Proteomes" id="UP000290582"/>
    </source>
</evidence>
<keyword evidence="2" id="KW-0472">Membrane</keyword>
<proteinExistence type="predicted"/>
<sequence>MVANVLVSSLLVCFSFIFFLINNNVLALSNLDKNHKNGENIYSINSEDNQFSYQKTASKQIKTSNFIVAVDKIKSLSDSTNITNAVKSFLTKNPTLSVIILLILSVLIGFITHKAALNISKKKIDCGTTSNDDIADAIKDNIINESIERTASETKENEINDPNKENKVE</sequence>
<dbReference type="Proteomes" id="UP000290582">
    <property type="component" value="Chromosome PVVCY_08"/>
</dbReference>
<reference evidence="3 4" key="1">
    <citation type="submission" date="2019-01" db="EMBL/GenBank/DDBJ databases">
        <authorList>
            <person name="Ramaprasad A."/>
        </authorList>
    </citation>
    <scope>NUCLEOTIDE SEQUENCE [LARGE SCALE GENOMIC DNA]</scope>
</reference>